<protein>
    <submittedName>
        <fullName evidence="2">Uncharacterized protein</fullName>
    </submittedName>
</protein>
<feature type="transmembrane region" description="Helical" evidence="1">
    <location>
        <begin position="143"/>
        <end position="161"/>
    </location>
</feature>
<feature type="transmembrane region" description="Helical" evidence="1">
    <location>
        <begin position="64"/>
        <end position="84"/>
    </location>
</feature>
<dbReference type="Proteomes" id="UP000294887">
    <property type="component" value="Unassembled WGS sequence"/>
</dbReference>
<keyword evidence="3" id="KW-1185">Reference proteome</keyword>
<organism evidence="2 3">
    <name type="scientific">Cocleimonas flava</name>
    <dbReference type="NCBI Taxonomy" id="634765"/>
    <lineage>
        <taxon>Bacteria</taxon>
        <taxon>Pseudomonadati</taxon>
        <taxon>Pseudomonadota</taxon>
        <taxon>Gammaproteobacteria</taxon>
        <taxon>Thiotrichales</taxon>
        <taxon>Thiotrichaceae</taxon>
        <taxon>Cocleimonas</taxon>
    </lineage>
</organism>
<evidence type="ECO:0000313" key="3">
    <source>
        <dbReference type="Proteomes" id="UP000294887"/>
    </source>
</evidence>
<keyword evidence="1" id="KW-0472">Membrane</keyword>
<dbReference type="RefSeq" id="WP_131906644.1">
    <property type="nucleotide sequence ID" value="NZ_BAAAFU010000006.1"/>
</dbReference>
<gene>
    <name evidence="2" type="ORF">EV695_2882</name>
</gene>
<evidence type="ECO:0000256" key="1">
    <source>
        <dbReference type="SAM" id="Phobius"/>
    </source>
</evidence>
<reference evidence="2 3" key="1">
    <citation type="submission" date="2019-03" db="EMBL/GenBank/DDBJ databases">
        <title>Genomic Encyclopedia of Type Strains, Phase IV (KMG-IV): sequencing the most valuable type-strain genomes for metagenomic binning, comparative biology and taxonomic classification.</title>
        <authorList>
            <person name="Goeker M."/>
        </authorList>
    </citation>
    <scope>NUCLEOTIDE SEQUENCE [LARGE SCALE GENOMIC DNA]</scope>
    <source>
        <strain evidence="2 3">DSM 24830</strain>
    </source>
</reference>
<name>A0A4R1EYE3_9GAMM</name>
<sequence length="169" mass="18314">MSNSRDSESKSTLKKHSEIPRTLGFLIAFVGVFFLVATVFSLITIVVLQAASGDTGPLSSKDKYTIALSITSLLTALGALYIGIKLIKKLDSGRKLFNIFGLIVIALAWVKFMYKQNAIEKSFANMPAELAANAKQIELGDTLTVFILPVILIVVALLLNLPRSKASLK</sequence>
<dbReference type="AlphaFoldDB" id="A0A4R1EYE3"/>
<keyword evidence="1" id="KW-0812">Transmembrane</keyword>
<feature type="transmembrane region" description="Helical" evidence="1">
    <location>
        <begin position="23"/>
        <end position="52"/>
    </location>
</feature>
<accession>A0A4R1EYE3</accession>
<keyword evidence="1" id="KW-1133">Transmembrane helix</keyword>
<evidence type="ECO:0000313" key="2">
    <source>
        <dbReference type="EMBL" id="TCJ84919.1"/>
    </source>
</evidence>
<proteinExistence type="predicted"/>
<dbReference type="EMBL" id="SMFQ01000004">
    <property type="protein sequence ID" value="TCJ84919.1"/>
    <property type="molecule type" value="Genomic_DNA"/>
</dbReference>
<comment type="caution">
    <text evidence="2">The sequence shown here is derived from an EMBL/GenBank/DDBJ whole genome shotgun (WGS) entry which is preliminary data.</text>
</comment>
<feature type="transmembrane region" description="Helical" evidence="1">
    <location>
        <begin position="96"/>
        <end position="114"/>
    </location>
</feature>